<dbReference type="EMBL" id="MU404352">
    <property type="protein sequence ID" value="KAI1615848.1"/>
    <property type="molecule type" value="Genomic_DNA"/>
</dbReference>
<feature type="region of interest" description="Disordered" evidence="1">
    <location>
        <begin position="596"/>
        <end position="652"/>
    </location>
</feature>
<name>A0AAN6IFP6_9EURO</name>
<evidence type="ECO:0000259" key="2">
    <source>
        <dbReference type="Pfam" id="PF25485"/>
    </source>
</evidence>
<comment type="caution">
    <text evidence="3">The sequence shown here is derived from an EMBL/GenBank/DDBJ whole genome shotgun (WGS) entry which is preliminary data.</text>
</comment>
<organism evidence="3 4">
    <name type="scientific">Exophiala viscosa</name>
    <dbReference type="NCBI Taxonomy" id="2486360"/>
    <lineage>
        <taxon>Eukaryota</taxon>
        <taxon>Fungi</taxon>
        <taxon>Dikarya</taxon>
        <taxon>Ascomycota</taxon>
        <taxon>Pezizomycotina</taxon>
        <taxon>Eurotiomycetes</taxon>
        <taxon>Chaetothyriomycetidae</taxon>
        <taxon>Chaetothyriales</taxon>
        <taxon>Herpotrichiellaceae</taxon>
        <taxon>Exophiala</taxon>
    </lineage>
</organism>
<evidence type="ECO:0000313" key="4">
    <source>
        <dbReference type="Proteomes" id="UP001203852"/>
    </source>
</evidence>
<proteinExistence type="predicted"/>
<gene>
    <name evidence="3" type="ORF">EDD36DRAFT_433772</name>
</gene>
<dbReference type="Pfam" id="PF25485">
    <property type="entry name" value="DUF7908"/>
    <property type="match status" value="1"/>
</dbReference>
<feature type="domain" description="DUF7908" evidence="2">
    <location>
        <begin position="468"/>
        <end position="589"/>
    </location>
</feature>
<protein>
    <recommendedName>
        <fullName evidence="2">DUF7908 domain-containing protein</fullName>
    </recommendedName>
</protein>
<feature type="compositionally biased region" description="Low complexity" evidence="1">
    <location>
        <begin position="666"/>
        <end position="681"/>
    </location>
</feature>
<reference evidence="3" key="1">
    <citation type="journal article" date="2022" name="bioRxiv">
        <title>Deciphering the potential niche of two novel black yeast fungi from a biological soil crust based on their genomes, phenotypes, and melanin regulation.</title>
        <authorList>
            <consortium name="DOE Joint Genome Institute"/>
            <person name="Carr E.C."/>
            <person name="Barton Q."/>
            <person name="Grambo S."/>
            <person name="Sullivan M."/>
            <person name="Renfro C.M."/>
            <person name="Kuo A."/>
            <person name="Pangilinan J."/>
            <person name="Lipzen A."/>
            <person name="Keymanesh K."/>
            <person name="Savage E."/>
            <person name="Barry K."/>
            <person name="Grigoriev I.V."/>
            <person name="Riekhof W.R."/>
            <person name="Harris S.S."/>
        </authorList>
    </citation>
    <scope>NUCLEOTIDE SEQUENCE</scope>
    <source>
        <strain evidence="3">JF 03-4F</strain>
    </source>
</reference>
<dbReference type="Proteomes" id="UP001203852">
    <property type="component" value="Unassembled WGS sequence"/>
</dbReference>
<feature type="region of interest" description="Disordered" evidence="1">
    <location>
        <begin position="666"/>
        <end position="686"/>
    </location>
</feature>
<dbReference type="InterPro" id="IPR057230">
    <property type="entry name" value="DUF7908"/>
</dbReference>
<evidence type="ECO:0000313" key="3">
    <source>
        <dbReference type="EMBL" id="KAI1615848.1"/>
    </source>
</evidence>
<keyword evidence="4" id="KW-1185">Reference proteome</keyword>
<evidence type="ECO:0000256" key="1">
    <source>
        <dbReference type="SAM" id="MobiDB-lite"/>
    </source>
</evidence>
<sequence>MPEGLTFALEVTFDGASAKKRAVDNSSLTYLNFQGGADNAQLSSFAEAARCVTDDDAHILSEGYYIGADGVDESDPALLEAAASLETFNFWMRYIDSEVVFLLNRIFCLVNDYEVSVLPEGTYCAELITLRTYPAPPTTSSSSSTSMVSTTSAFANSTTTSALSTTTSFANSTTSSVLSTTTSSSFLNSTTSSASLSTTTSYANATSTTTTSTNGTTTTSTTTGAAVATVIAAGETLQAYANVPLSKHKRAVDALLFLTFDDNNVGMLGSEADAATMVSNDAGELVFGDLFIGTSPPSQDDAAYLEATTGVPSTNLWLVDAEETLSLYERIFCLLETLVVETVGPDGDCGDATRFQFFAKFIHPNTTTTSSSTTASATTTSFANSTTSSVMTTTTSFANVSTTTTSGLLNTTTTSFLSTTTAPVNVSTTSTTSATNATTTTMTTTSASNGTTTTTTTASGTATVVAAGQTLTVSVDMPSTKKSKRDTYYLGINDNNIAQLGSEADAALLVTGNDGMILYGIEILGSSPTADDQAAFLEVFDSEPVDYVWLMDSNGGLFLSGRQFCVLSSLEIETVDSDGDNCDGTIVTFTAQSSSNTTTTTSSIATSTTANSTSSTVSASTTGTASSTSTSTSSSSSSTTKTSTSSSASTTATTSVTATTTTTVTVTTSTTSAGPTASGGSFRRRSVPSNPMCAAFGSTCSLGSAGVQGSCCNGYFCSAESAGAQGDCAMCVSIASVCESDEQCCSGNCVKDDFLGMFSLNKRGICA</sequence>
<accession>A0AAN6IFP6</accession>
<dbReference type="AlphaFoldDB" id="A0AAN6IFP6"/>